<dbReference type="EMBL" id="MN739849">
    <property type="protein sequence ID" value="QHT74342.1"/>
    <property type="molecule type" value="Genomic_DNA"/>
</dbReference>
<reference evidence="1" key="1">
    <citation type="journal article" date="2020" name="Nature">
        <title>Giant virus diversity and host interactions through global metagenomics.</title>
        <authorList>
            <person name="Schulz F."/>
            <person name="Roux S."/>
            <person name="Paez-Espino D."/>
            <person name="Jungbluth S."/>
            <person name="Walsh D.A."/>
            <person name="Denef V.J."/>
            <person name="McMahon K.D."/>
            <person name="Konstantinidis K.T."/>
            <person name="Eloe-Fadrosh E.A."/>
            <person name="Kyrpides N.C."/>
            <person name="Woyke T."/>
        </authorList>
    </citation>
    <scope>NUCLEOTIDE SEQUENCE</scope>
    <source>
        <strain evidence="1">GVMAG-M-3300023179-59</strain>
    </source>
</reference>
<accession>A0A6C0H1D4</accession>
<sequence length="112" mass="13253">MNTNILTSISSPDSLDKMKKTIEGMSKYHQIEILKILSKNLCKLNENKSGVYVNMSFLNEETLSEIRNYIQYTQEQENNIVTMEYQKEEFKNTFFTDKEDKENPILYYSSNK</sequence>
<name>A0A6C0H1D4_9ZZZZ</name>
<proteinExistence type="predicted"/>
<evidence type="ECO:0000313" key="1">
    <source>
        <dbReference type="EMBL" id="QHT74342.1"/>
    </source>
</evidence>
<organism evidence="1">
    <name type="scientific">viral metagenome</name>
    <dbReference type="NCBI Taxonomy" id="1070528"/>
    <lineage>
        <taxon>unclassified sequences</taxon>
        <taxon>metagenomes</taxon>
        <taxon>organismal metagenomes</taxon>
    </lineage>
</organism>
<evidence type="ECO:0008006" key="2">
    <source>
        <dbReference type="Google" id="ProtNLM"/>
    </source>
</evidence>
<protein>
    <recommendedName>
        <fullName evidence="2">NET domain-containing protein</fullName>
    </recommendedName>
</protein>
<dbReference type="AlphaFoldDB" id="A0A6C0H1D4"/>